<evidence type="ECO:0000256" key="4">
    <source>
        <dbReference type="ARBA" id="ARBA00025742"/>
    </source>
</evidence>
<organism evidence="6 7">
    <name type="scientific">Litoribacillus peritrichatus</name>
    <dbReference type="NCBI Taxonomy" id="718191"/>
    <lineage>
        <taxon>Bacteria</taxon>
        <taxon>Pseudomonadati</taxon>
        <taxon>Pseudomonadota</taxon>
        <taxon>Gammaproteobacteria</taxon>
        <taxon>Oceanospirillales</taxon>
        <taxon>Oceanospirillaceae</taxon>
        <taxon>Litoribacillus</taxon>
    </lineage>
</organism>
<dbReference type="PANTHER" id="PTHR42988:SF2">
    <property type="entry name" value="CYCLIC NUCLEOTIDE PHOSPHODIESTERASE CBUA0032-RELATED"/>
    <property type="match status" value="1"/>
</dbReference>
<protein>
    <submittedName>
        <fullName evidence="6">3',5'-cyclic-AMP phosphodiesterase</fullName>
    </submittedName>
</protein>
<proteinExistence type="inferred from homology"/>
<keyword evidence="7" id="KW-1185">Reference proteome</keyword>
<sequence>MGDAETVRIVQVTDSHLFQSTDGALLGMNTEESLECVLSLVREKANDFDILLATGDISQDGSAESYARMRQKLETFNVPFYWLSGNHDQNDIISETSQGTQALQKIIDFPKWRIIMLDSSVAGEVHGYLPQHELNVLKEALRTDRHVLVCFHHHPINVGSKWIDNIGVKNASEFMEIIEHDKNVKAVLWGHVHQEVDEERNGQRFLATPSTCIQFTKHSDEFAVDTLLPGFRFIELRPDGQVHTQVHRVTGVEFTIDYSIKGY</sequence>
<dbReference type="RefSeq" id="WP_344798712.1">
    <property type="nucleotide sequence ID" value="NZ_BAABBN010000007.1"/>
</dbReference>
<keyword evidence="2" id="KW-0378">Hydrolase</keyword>
<dbReference type="InterPro" id="IPR029052">
    <property type="entry name" value="Metallo-depent_PP-like"/>
</dbReference>
<dbReference type="Proteomes" id="UP001501565">
    <property type="component" value="Unassembled WGS sequence"/>
</dbReference>
<dbReference type="EMBL" id="BAABBN010000007">
    <property type="protein sequence ID" value="GAA3926601.1"/>
    <property type="molecule type" value="Genomic_DNA"/>
</dbReference>
<dbReference type="NCBIfam" id="NF008359">
    <property type="entry name" value="PRK11148.1"/>
    <property type="match status" value="1"/>
</dbReference>
<feature type="domain" description="Calcineurin-like phosphoesterase" evidence="5">
    <location>
        <begin position="8"/>
        <end position="194"/>
    </location>
</feature>
<evidence type="ECO:0000256" key="3">
    <source>
        <dbReference type="ARBA" id="ARBA00023004"/>
    </source>
</evidence>
<name>A0ABP7MQL9_9GAMM</name>
<reference evidence="7" key="1">
    <citation type="journal article" date="2019" name="Int. J. Syst. Evol. Microbiol.">
        <title>The Global Catalogue of Microorganisms (GCM) 10K type strain sequencing project: providing services to taxonomists for standard genome sequencing and annotation.</title>
        <authorList>
            <consortium name="The Broad Institute Genomics Platform"/>
            <consortium name="The Broad Institute Genome Sequencing Center for Infectious Disease"/>
            <person name="Wu L."/>
            <person name="Ma J."/>
        </authorList>
    </citation>
    <scope>NUCLEOTIDE SEQUENCE [LARGE SCALE GENOMIC DNA]</scope>
    <source>
        <strain evidence="7">JCM 17551</strain>
    </source>
</reference>
<dbReference type="InterPro" id="IPR026575">
    <property type="entry name" value="GpdQ/CpdA-like"/>
</dbReference>
<dbReference type="InterPro" id="IPR004843">
    <property type="entry name" value="Calcineurin-like_PHP"/>
</dbReference>
<comment type="caution">
    <text evidence="6">The sequence shown here is derived from an EMBL/GenBank/DDBJ whole genome shotgun (WGS) entry which is preliminary data.</text>
</comment>
<evidence type="ECO:0000313" key="6">
    <source>
        <dbReference type="EMBL" id="GAA3926601.1"/>
    </source>
</evidence>
<gene>
    <name evidence="6" type="primary">cpdA</name>
    <name evidence="6" type="ORF">GCM10022277_23370</name>
</gene>
<dbReference type="SUPFAM" id="SSF56300">
    <property type="entry name" value="Metallo-dependent phosphatases"/>
    <property type="match status" value="1"/>
</dbReference>
<dbReference type="Pfam" id="PF00149">
    <property type="entry name" value="Metallophos"/>
    <property type="match status" value="1"/>
</dbReference>
<comment type="similarity">
    <text evidence="4">Belongs to the cyclic nucleotide phosphodiesterase class-III family.</text>
</comment>
<evidence type="ECO:0000256" key="1">
    <source>
        <dbReference type="ARBA" id="ARBA00022723"/>
    </source>
</evidence>
<accession>A0ABP7MQL9</accession>
<evidence type="ECO:0000313" key="7">
    <source>
        <dbReference type="Proteomes" id="UP001501565"/>
    </source>
</evidence>
<dbReference type="PANTHER" id="PTHR42988">
    <property type="entry name" value="PHOSPHOHYDROLASE"/>
    <property type="match status" value="1"/>
</dbReference>
<keyword evidence="3" id="KW-0408">Iron</keyword>
<evidence type="ECO:0000256" key="2">
    <source>
        <dbReference type="ARBA" id="ARBA00022801"/>
    </source>
</evidence>
<evidence type="ECO:0000259" key="5">
    <source>
        <dbReference type="Pfam" id="PF00149"/>
    </source>
</evidence>
<dbReference type="InterPro" id="IPR050884">
    <property type="entry name" value="CNP_phosphodiesterase-III"/>
</dbReference>
<dbReference type="Gene3D" id="3.60.21.10">
    <property type="match status" value="1"/>
</dbReference>
<keyword evidence="1" id="KW-0479">Metal-binding</keyword>
<dbReference type="CDD" id="cd07402">
    <property type="entry name" value="MPP_GpdQ"/>
    <property type="match status" value="1"/>
</dbReference>